<evidence type="ECO:0000256" key="1">
    <source>
        <dbReference type="SAM" id="SignalP"/>
    </source>
</evidence>
<keyword evidence="3" id="KW-1185">Reference proteome</keyword>
<dbReference type="AlphaFoldDB" id="A0A9X1DD69"/>
<name>A0A9X1DD69_9SPHN</name>
<dbReference type="Proteomes" id="UP001138757">
    <property type="component" value="Unassembled WGS sequence"/>
</dbReference>
<protein>
    <recommendedName>
        <fullName evidence="4">Lipoprotein</fullName>
    </recommendedName>
</protein>
<evidence type="ECO:0008006" key="4">
    <source>
        <dbReference type="Google" id="ProtNLM"/>
    </source>
</evidence>
<organism evidence="2 3">
    <name type="scientific">Sphingobium nicotianae</name>
    <dbReference type="NCBI Taxonomy" id="2782607"/>
    <lineage>
        <taxon>Bacteria</taxon>
        <taxon>Pseudomonadati</taxon>
        <taxon>Pseudomonadota</taxon>
        <taxon>Alphaproteobacteria</taxon>
        <taxon>Sphingomonadales</taxon>
        <taxon>Sphingomonadaceae</taxon>
        <taxon>Sphingobium</taxon>
    </lineage>
</organism>
<evidence type="ECO:0000313" key="3">
    <source>
        <dbReference type="Proteomes" id="UP001138757"/>
    </source>
</evidence>
<feature type="signal peptide" evidence="1">
    <location>
        <begin position="1"/>
        <end position="25"/>
    </location>
</feature>
<dbReference type="EMBL" id="JAHGAW010000008">
    <property type="protein sequence ID" value="MBT2187997.1"/>
    <property type="molecule type" value="Genomic_DNA"/>
</dbReference>
<dbReference type="PROSITE" id="PS51257">
    <property type="entry name" value="PROKAR_LIPOPROTEIN"/>
    <property type="match status" value="1"/>
</dbReference>
<gene>
    <name evidence="2" type="ORF">KK488_13665</name>
</gene>
<accession>A0A9X1DD69</accession>
<feature type="chain" id="PRO_5040997789" description="Lipoprotein" evidence="1">
    <location>
        <begin position="26"/>
        <end position="217"/>
    </location>
</feature>
<evidence type="ECO:0000313" key="2">
    <source>
        <dbReference type="EMBL" id="MBT2187997.1"/>
    </source>
</evidence>
<reference evidence="2" key="1">
    <citation type="submission" date="2021-05" db="EMBL/GenBank/DDBJ databases">
        <title>Genome of Sphingobium sp. strain.</title>
        <authorList>
            <person name="Fan R."/>
        </authorList>
    </citation>
    <scope>NUCLEOTIDE SEQUENCE</scope>
    <source>
        <strain evidence="2">H33</strain>
    </source>
</reference>
<comment type="caution">
    <text evidence="2">The sequence shown here is derived from an EMBL/GenBank/DDBJ whole genome shotgun (WGS) entry which is preliminary data.</text>
</comment>
<keyword evidence="1" id="KW-0732">Signal</keyword>
<proteinExistence type="predicted"/>
<sequence length="217" mass="22862">MRIAAASKFLALGAVLALVAGCAKRGDIDSTGQGIIQFRSACPSVAIPANIGDITLFDPAGSKDAAAIDVVANITDLRSTCQTVGEEIQSQVTFVVNALRRDAGPARSVDVPVFSTVVRGATSVIAKRVTMVRLNFAEGSLRASTPASSTAFVNRAAATLPPEIERLITRPRKTGDADAALDPLARPEVKAAIQRTSFELLVGFNLTPDQLRYNITR</sequence>